<feature type="domain" description="Polymerase beta nucleotidyltransferase" evidence="8">
    <location>
        <begin position="10"/>
        <end position="94"/>
    </location>
</feature>
<keyword evidence="5" id="KW-0547">Nucleotide-binding</keyword>
<evidence type="ECO:0000256" key="7">
    <source>
        <dbReference type="ARBA" id="ARBA00022842"/>
    </source>
</evidence>
<dbReference type="EMBL" id="CAJHIO010000008">
    <property type="protein sequence ID" value="CAD6491841.1"/>
    <property type="molecule type" value="Genomic_DNA"/>
</dbReference>
<evidence type="ECO:0000256" key="4">
    <source>
        <dbReference type="ARBA" id="ARBA00022723"/>
    </source>
</evidence>
<reference evidence="9" key="1">
    <citation type="submission" date="2020-10" db="EMBL/GenBank/DDBJ databases">
        <authorList>
            <person name="Hahn C.J."/>
            <person name="Laso-Perez R."/>
            <person name="Vulcano F."/>
            <person name="Vaziourakis K.-M."/>
            <person name="Stokke R."/>
            <person name="Steen I.H."/>
            <person name="Teske A."/>
            <person name="Boetius A."/>
            <person name="Liebeke M."/>
            <person name="Amann R."/>
            <person name="Knittel K."/>
        </authorList>
    </citation>
    <scope>NUCLEOTIDE SEQUENCE</scope>
    <source>
        <strain evidence="9">Gfbio:e3339647-f889-4370-9287-4fb5cb688e4c:AG392O15_GoMArc1</strain>
    </source>
</reference>
<dbReference type="GO" id="GO:0005524">
    <property type="term" value="F:ATP binding"/>
    <property type="evidence" value="ECO:0007669"/>
    <property type="project" value="UniProtKB-KW"/>
</dbReference>
<dbReference type="AlphaFoldDB" id="A0A811T683"/>
<evidence type="ECO:0000256" key="6">
    <source>
        <dbReference type="ARBA" id="ARBA00022840"/>
    </source>
</evidence>
<evidence type="ECO:0000256" key="3">
    <source>
        <dbReference type="ARBA" id="ARBA00022695"/>
    </source>
</evidence>
<comment type="caution">
    <text evidence="9">The sequence shown here is derived from an EMBL/GenBank/DDBJ whole genome shotgun (WGS) entry which is preliminary data.</text>
</comment>
<sequence>MNEQIIEIREKILNALKQNDVKRASLFGSVVRGELTDESDIDILVEFKVRKSLLDLVSLKLELEEMLKRKVDVLTYNSLHPLLKDRILREQEVIL</sequence>
<comment type="cofactor">
    <cofactor evidence="1">
        <name>Mg(2+)</name>
        <dbReference type="ChEBI" id="CHEBI:18420"/>
    </cofactor>
</comment>
<proteinExistence type="predicted"/>
<keyword evidence="7" id="KW-0460">Magnesium</keyword>
<keyword evidence="4" id="KW-0479">Metal-binding</keyword>
<dbReference type="Proteomes" id="UP000610373">
    <property type="component" value="Unassembled WGS sequence"/>
</dbReference>
<dbReference type="SUPFAM" id="SSF81301">
    <property type="entry name" value="Nucleotidyltransferase"/>
    <property type="match status" value="1"/>
</dbReference>
<dbReference type="GO" id="GO:0046872">
    <property type="term" value="F:metal ion binding"/>
    <property type="evidence" value="ECO:0007669"/>
    <property type="project" value="UniProtKB-KW"/>
</dbReference>
<keyword evidence="2 9" id="KW-0808">Transferase</keyword>
<dbReference type="PANTHER" id="PTHR33571:SF14">
    <property type="entry name" value="PROTEIN ADENYLYLTRANSFERASE MJ0435-RELATED"/>
    <property type="match status" value="1"/>
</dbReference>
<accession>A0A811T683</accession>
<keyword evidence="3" id="KW-0548">Nucleotidyltransferase</keyword>
<dbReference type="PANTHER" id="PTHR33571">
    <property type="entry name" value="SSL8005 PROTEIN"/>
    <property type="match status" value="1"/>
</dbReference>
<evidence type="ECO:0000259" key="8">
    <source>
        <dbReference type="Pfam" id="PF18765"/>
    </source>
</evidence>
<dbReference type="Gene3D" id="3.30.460.10">
    <property type="entry name" value="Beta Polymerase, domain 2"/>
    <property type="match status" value="1"/>
</dbReference>
<keyword evidence="6" id="KW-0067">ATP-binding</keyword>
<name>A0A811T683_9EURY</name>
<organism evidence="9 10">
    <name type="scientific">Candidatus Argoarchaeum ethanivorans</name>
    <dbReference type="NCBI Taxonomy" id="2608793"/>
    <lineage>
        <taxon>Archaea</taxon>
        <taxon>Methanobacteriati</taxon>
        <taxon>Methanobacteriota</taxon>
        <taxon>Stenosarchaea group</taxon>
        <taxon>Methanomicrobia</taxon>
        <taxon>Methanosarcinales</taxon>
        <taxon>Methanosarcinales incertae sedis</taxon>
        <taxon>GOM Arc I cluster</taxon>
        <taxon>Candidatus Argoarchaeum</taxon>
    </lineage>
</organism>
<dbReference type="GO" id="GO:0016779">
    <property type="term" value="F:nucleotidyltransferase activity"/>
    <property type="evidence" value="ECO:0007669"/>
    <property type="project" value="UniProtKB-KW"/>
</dbReference>
<evidence type="ECO:0000256" key="1">
    <source>
        <dbReference type="ARBA" id="ARBA00001946"/>
    </source>
</evidence>
<dbReference type="Pfam" id="PF18765">
    <property type="entry name" value="Polbeta"/>
    <property type="match status" value="1"/>
</dbReference>
<protein>
    <submittedName>
        <fullName evidence="9">Nucleotidyltransferase domain protein</fullName>
    </submittedName>
</protein>
<evidence type="ECO:0000313" key="9">
    <source>
        <dbReference type="EMBL" id="CAD6491841.1"/>
    </source>
</evidence>
<dbReference type="InterPro" id="IPR052038">
    <property type="entry name" value="Type-VII_TA_antitoxin"/>
</dbReference>
<dbReference type="InterPro" id="IPR041633">
    <property type="entry name" value="Polbeta"/>
</dbReference>
<evidence type="ECO:0000313" key="10">
    <source>
        <dbReference type="Proteomes" id="UP000610373"/>
    </source>
</evidence>
<evidence type="ECO:0000256" key="2">
    <source>
        <dbReference type="ARBA" id="ARBA00022679"/>
    </source>
</evidence>
<dbReference type="CDD" id="cd05403">
    <property type="entry name" value="NT_KNTase_like"/>
    <property type="match status" value="1"/>
</dbReference>
<gene>
    <name evidence="9" type="ORF">CHKLHMKO_00205</name>
</gene>
<evidence type="ECO:0000256" key="5">
    <source>
        <dbReference type="ARBA" id="ARBA00022741"/>
    </source>
</evidence>
<dbReference type="InterPro" id="IPR043519">
    <property type="entry name" value="NT_sf"/>
</dbReference>